<dbReference type="SUPFAM" id="SSF46626">
    <property type="entry name" value="Cytochrome c"/>
    <property type="match status" value="2"/>
</dbReference>
<evidence type="ECO:0000256" key="8">
    <source>
        <dbReference type="PIRSR" id="PIRSR000005-1"/>
    </source>
</evidence>
<comment type="caution">
    <text evidence="12">The sequence shown here is derived from an EMBL/GenBank/DDBJ whole genome shotgun (WGS) entry which is preliminary data.</text>
</comment>
<dbReference type="PROSITE" id="PS51257">
    <property type="entry name" value="PROKAR_LIPOPROTEIN"/>
    <property type="match status" value="1"/>
</dbReference>
<evidence type="ECO:0000256" key="9">
    <source>
        <dbReference type="PIRSR" id="PIRSR000005-2"/>
    </source>
</evidence>
<dbReference type="AlphaFoldDB" id="A0A0D0LWM0"/>
<evidence type="ECO:0000256" key="5">
    <source>
        <dbReference type="ARBA" id="ARBA00022764"/>
    </source>
</evidence>
<dbReference type="Gene3D" id="1.10.760.10">
    <property type="entry name" value="Cytochrome c-like domain"/>
    <property type="match status" value="2"/>
</dbReference>
<feature type="binding site" description="axial binding residue" evidence="9">
    <location>
        <position position="43"/>
    </location>
    <ligand>
        <name>heme c</name>
        <dbReference type="ChEBI" id="CHEBI:61717"/>
        <label>1</label>
    </ligand>
    <ligandPart>
        <name>Fe</name>
        <dbReference type="ChEBI" id="CHEBI:18248"/>
    </ligandPart>
</feature>
<dbReference type="GO" id="GO:0009055">
    <property type="term" value="F:electron transfer activity"/>
    <property type="evidence" value="ECO:0007669"/>
    <property type="project" value="InterPro"/>
</dbReference>
<dbReference type="PANTHER" id="PTHR33751:SF9">
    <property type="entry name" value="CYTOCHROME C4"/>
    <property type="match status" value="1"/>
</dbReference>
<dbReference type="InterPro" id="IPR036909">
    <property type="entry name" value="Cyt_c-like_dom_sf"/>
</dbReference>
<dbReference type="PANTHER" id="PTHR33751">
    <property type="entry name" value="CBB3-TYPE CYTOCHROME C OXIDASE SUBUNIT FIXP"/>
    <property type="match status" value="1"/>
</dbReference>
<feature type="binding site" description="covalent" evidence="8">
    <location>
        <position position="144"/>
    </location>
    <ligand>
        <name>heme c</name>
        <dbReference type="ChEBI" id="CHEBI:61717"/>
        <label>2</label>
    </ligand>
</feature>
<feature type="binding site" description="covalent" evidence="8">
    <location>
        <position position="42"/>
    </location>
    <ligand>
        <name>heme c</name>
        <dbReference type="ChEBI" id="CHEBI:61717"/>
        <label>1</label>
    </ligand>
</feature>
<reference evidence="12 13" key="1">
    <citation type="submission" date="2014-12" db="EMBL/GenBank/DDBJ databases">
        <title>16Stimator: statistical estimation of ribosomal gene copy numbers from draft genome assemblies.</title>
        <authorList>
            <person name="Perisin M.A."/>
            <person name="Vetter M."/>
            <person name="Gilbert J.A."/>
            <person name="Bergelson J."/>
        </authorList>
    </citation>
    <scope>NUCLEOTIDE SEQUENCE [LARGE SCALE GENOMIC DNA]</scope>
    <source>
        <strain evidence="12 13">MEDvA23</strain>
    </source>
</reference>
<keyword evidence="2" id="KW-0813">Transport</keyword>
<feature type="signal peptide" evidence="10">
    <location>
        <begin position="1"/>
        <end position="22"/>
    </location>
</feature>
<evidence type="ECO:0000313" key="12">
    <source>
        <dbReference type="EMBL" id="KIQ21865.1"/>
    </source>
</evidence>
<comment type="PTM">
    <text evidence="8">Binds 2 heme c groups covalently per subunit.</text>
</comment>
<evidence type="ECO:0000256" key="2">
    <source>
        <dbReference type="ARBA" id="ARBA00022448"/>
    </source>
</evidence>
<dbReference type="InterPro" id="IPR009056">
    <property type="entry name" value="Cyt_c-like_dom"/>
</dbReference>
<keyword evidence="5" id="KW-0574">Periplasm</keyword>
<dbReference type="InterPro" id="IPR050597">
    <property type="entry name" value="Cytochrome_c_Oxidase_Subunit"/>
</dbReference>
<dbReference type="GO" id="GO:0020037">
    <property type="term" value="F:heme binding"/>
    <property type="evidence" value="ECO:0007669"/>
    <property type="project" value="InterPro"/>
</dbReference>
<evidence type="ECO:0000313" key="13">
    <source>
        <dbReference type="Proteomes" id="UP000032067"/>
    </source>
</evidence>
<dbReference type="EMBL" id="JXQQ01000084">
    <property type="protein sequence ID" value="KIQ21865.1"/>
    <property type="molecule type" value="Genomic_DNA"/>
</dbReference>
<comment type="subcellular location">
    <subcellularLocation>
        <location evidence="1">Periplasm</location>
    </subcellularLocation>
</comment>
<protein>
    <submittedName>
        <fullName evidence="12">Cytochrome C</fullName>
    </submittedName>
</protein>
<accession>A0A0D0LWM0</accession>
<evidence type="ECO:0000259" key="11">
    <source>
        <dbReference type="PROSITE" id="PS51007"/>
    </source>
</evidence>
<evidence type="ECO:0000256" key="10">
    <source>
        <dbReference type="SAM" id="SignalP"/>
    </source>
</evidence>
<keyword evidence="4 9" id="KW-0479">Metal-binding</keyword>
<keyword evidence="3 8" id="KW-0349">Heme</keyword>
<evidence type="ECO:0000256" key="7">
    <source>
        <dbReference type="ARBA" id="ARBA00023004"/>
    </source>
</evidence>
<dbReference type="InterPro" id="IPR024167">
    <property type="entry name" value="Cytochrome_c4-like"/>
</dbReference>
<feature type="domain" description="Cytochrome c" evidence="11">
    <location>
        <begin position="27"/>
        <end position="109"/>
    </location>
</feature>
<dbReference type="Pfam" id="PF00034">
    <property type="entry name" value="Cytochrom_C"/>
    <property type="match status" value="2"/>
</dbReference>
<sequence>MNKLLTTMFALAVACVTLSAQAQQVTGNAQNGAKKVQMCVGCHGIIGYQASFPEIHKVPMIAGQSATYIAAALTQYKGGDRKHPTMRAIADSLSDQDIADVAAYYSQLGVKEGDAPPAALAKAMPDNITALVGRNGPDNSCTKCHGANFNTPNDGTVPKLAGQHADYLFVALKSYRVKNNSHLGRSNAVMAGQVEPKKFTNAELKTLASYISSVPGELKTVPESRIHHAAQ</sequence>
<proteinExistence type="predicted"/>
<keyword evidence="10" id="KW-0732">Signal</keyword>
<keyword evidence="7 9" id="KW-0408">Iron</keyword>
<feature type="binding site" description="axial binding residue" evidence="9">
    <location>
        <position position="86"/>
    </location>
    <ligand>
        <name>heme c</name>
        <dbReference type="ChEBI" id="CHEBI:61717"/>
        <label>1</label>
    </ligand>
    <ligandPart>
        <name>Fe</name>
        <dbReference type="ChEBI" id="CHEBI:18248"/>
    </ligandPart>
</feature>
<feature type="binding site" description="covalent" evidence="8">
    <location>
        <position position="141"/>
    </location>
    <ligand>
        <name>heme c</name>
        <dbReference type="ChEBI" id="CHEBI:61717"/>
        <label>2</label>
    </ligand>
</feature>
<gene>
    <name evidence="12" type="ORF">RT97_26640</name>
</gene>
<feature type="binding site" description="axial binding residue" evidence="9">
    <location>
        <position position="190"/>
    </location>
    <ligand>
        <name>heme c</name>
        <dbReference type="ChEBI" id="CHEBI:61717"/>
        <label>2</label>
    </ligand>
    <ligandPart>
        <name>Fe</name>
        <dbReference type="ChEBI" id="CHEBI:18248"/>
    </ligandPart>
</feature>
<dbReference type="OrthoDB" id="9796421at2"/>
<feature type="domain" description="Cytochrome c" evidence="11">
    <location>
        <begin position="128"/>
        <end position="215"/>
    </location>
</feature>
<name>A0A0D0LWM0_VARPD</name>
<feature type="binding site" description="covalent" evidence="8">
    <location>
        <position position="39"/>
    </location>
    <ligand>
        <name>heme c</name>
        <dbReference type="ChEBI" id="CHEBI:61717"/>
        <label>1</label>
    </ligand>
</feature>
<feature type="chain" id="PRO_5002216099" evidence="10">
    <location>
        <begin position="23"/>
        <end position="231"/>
    </location>
</feature>
<dbReference type="Proteomes" id="UP000032067">
    <property type="component" value="Unassembled WGS sequence"/>
</dbReference>
<dbReference type="PROSITE" id="PS51007">
    <property type="entry name" value="CYTC"/>
    <property type="match status" value="2"/>
</dbReference>
<organism evidence="12 13">
    <name type="scientific">Variovorax paradoxus</name>
    <dbReference type="NCBI Taxonomy" id="34073"/>
    <lineage>
        <taxon>Bacteria</taxon>
        <taxon>Pseudomonadati</taxon>
        <taxon>Pseudomonadota</taxon>
        <taxon>Betaproteobacteria</taxon>
        <taxon>Burkholderiales</taxon>
        <taxon>Comamonadaceae</taxon>
        <taxon>Variovorax</taxon>
    </lineage>
</organism>
<evidence type="ECO:0000256" key="3">
    <source>
        <dbReference type="ARBA" id="ARBA00022617"/>
    </source>
</evidence>
<dbReference type="RefSeq" id="WP_042581871.1">
    <property type="nucleotide sequence ID" value="NZ_JXQQ01000084.1"/>
</dbReference>
<dbReference type="GO" id="GO:0042597">
    <property type="term" value="C:periplasmic space"/>
    <property type="evidence" value="ECO:0007669"/>
    <property type="project" value="UniProtKB-SubCell"/>
</dbReference>
<dbReference type="GO" id="GO:0005506">
    <property type="term" value="F:iron ion binding"/>
    <property type="evidence" value="ECO:0007669"/>
    <property type="project" value="InterPro"/>
</dbReference>
<feature type="binding site" description="axial binding residue" evidence="9">
    <location>
        <position position="145"/>
    </location>
    <ligand>
        <name>heme c</name>
        <dbReference type="ChEBI" id="CHEBI:61717"/>
        <label>2</label>
    </ligand>
    <ligandPart>
        <name>Fe</name>
        <dbReference type="ChEBI" id="CHEBI:18248"/>
    </ligandPart>
</feature>
<evidence type="ECO:0000256" key="1">
    <source>
        <dbReference type="ARBA" id="ARBA00004418"/>
    </source>
</evidence>
<evidence type="ECO:0000256" key="4">
    <source>
        <dbReference type="ARBA" id="ARBA00022723"/>
    </source>
</evidence>
<dbReference type="PIRSF" id="PIRSF000005">
    <property type="entry name" value="Cytochrome_c4"/>
    <property type="match status" value="1"/>
</dbReference>
<keyword evidence="6" id="KW-0249">Electron transport</keyword>
<evidence type="ECO:0000256" key="6">
    <source>
        <dbReference type="ARBA" id="ARBA00022982"/>
    </source>
</evidence>